<dbReference type="InterPro" id="IPR036097">
    <property type="entry name" value="HisK_dim/P_sf"/>
</dbReference>
<evidence type="ECO:0000259" key="11">
    <source>
        <dbReference type="PROSITE" id="PS50109"/>
    </source>
</evidence>
<keyword evidence="4" id="KW-1003">Cell membrane</keyword>
<keyword evidence="10" id="KW-1133">Transmembrane helix</keyword>
<dbReference type="PANTHER" id="PTHR44936">
    <property type="entry name" value="SENSOR PROTEIN CREC"/>
    <property type="match status" value="1"/>
</dbReference>
<comment type="caution">
    <text evidence="13">The sequence shown here is derived from an EMBL/GenBank/DDBJ whole genome shotgun (WGS) entry which is preliminary data.</text>
</comment>
<dbReference type="InterPro" id="IPR005467">
    <property type="entry name" value="His_kinase_dom"/>
</dbReference>
<dbReference type="Proteomes" id="UP000236003">
    <property type="component" value="Unassembled WGS sequence"/>
</dbReference>
<dbReference type="AlphaFoldDB" id="A0A2N8RI78"/>
<keyword evidence="10" id="KW-0812">Transmembrane</keyword>
<evidence type="ECO:0000256" key="7">
    <source>
        <dbReference type="ARBA" id="ARBA00022741"/>
    </source>
</evidence>
<organism evidence="13 14">
    <name type="scientific">Stutzerimonas stutzeri</name>
    <name type="common">Pseudomonas stutzeri</name>
    <dbReference type="NCBI Taxonomy" id="316"/>
    <lineage>
        <taxon>Bacteria</taxon>
        <taxon>Pseudomonadati</taxon>
        <taxon>Pseudomonadota</taxon>
        <taxon>Gammaproteobacteria</taxon>
        <taxon>Pseudomonadales</taxon>
        <taxon>Pseudomonadaceae</taxon>
        <taxon>Stutzerimonas</taxon>
    </lineage>
</organism>
<dbReference type="CDD" id="cd00082">
    <property type="entry name" value="HisKA"/>
    <property type="match status" value="1"/>
</dbReference>
<dbReference type="Pfam" id="PF16750">
    <property type="entry name" value="HK_sensor"/>
    <property type="match status" value="1"/>
</dbReference>
<feature type="transmembrane region" description="Helical" evidence="10">
    <location>
        <begin position="6"/>
        <end position="25"/>
    </location>
</feature>
<dbReference type="CDD" id="cd00075">
    <property type="entry name" value="HATPase"/>
    <property type="match status" value="1"/>
</dbReference>
<evidence type="ECO:0000256" key="8">
    <source>
        <dbReference type="ARBA" id="ARBA00022777"/>
    </source>
</evidence>
<dbReference type="InterPro" id="IPR004358">
    <property type="entry name" value="Sig_transdc_His_kin-like_C"/>
</dbReference>
<dbReference type="InterPro" id="IPR050980">
    <property type="entry name" value="2C_sensor_his_kinase"/>
</dbReference>
<keyword evidence="8 13" id="KW-0418">Kinase</keyword>
<protein>
    <recommendedName>
        <fullName evidence="3">histidine kinase</fullName>
        <ecNumber evidence="3">2.7.13.3</ecNumber>
    </recommendedName>
</protein>
<dbReference type="Gene3D" id="3.30.450.170">
    <property type="entry name" value="Two-component histidine kinase, sensor domain"/>
    <property type="match status" value="1"/>
</dbReference>
<dbReference type="SUPFAM" id="SSF47384">
    <property type="entry name" value="Homodimeric domain of signal transducing histidine kinase"/>
    <property type="match status" value="1"/>
</dbReference>
<proteinExistence type="predicted"/>
<evidence type="ECO:0000256" key="1">
    <source>
        <dbReference type="ARBA" id="ARBA00000085"/>
    </source>
</evidence>
<evidence type="ECO:0000313" key="13">
    <source>
        <dbReference type="EMBL" id="PNF60804.1"/>
    </source>
</evidence>
<gene>
    <name evidence="13" type="ORF">CXK99_02430</name>
</gene>
<dbReference type="InterPro" id="IPR003661">
    <property type="entry name" value="HisK_dim/P_dom"/>
</dbReference>
<dbReference type="InterPro" id="IPR031930">
    <property type="entry name" value="HK_sensor"/>
</dbReference>
<dbReference type="Pfam" id="PF00512">
    <property type="entry name" value="HisKA"/>
    <property type="match status" value="1"/>
</dbReference>
<dbReference type="Pfam" id="PF02518">
    <property type="entry name" value="HATPase_c"/>
    <property type="match status" value="1"/>
</dbReference>
<evidence type="ECO:0000256" key="4">
    <source>
        <dbReference type="ARBA" id="ARBA00022475"/>
    </source>
</evidence>
<dbReference type="Gene3D" id="1.10.287.130">
    <property type="match status" value="1"/>
</dbReference>
<dbReference type="SMART" id="SM00387">
    <property type="entry name" value="HATPase_c"/>
    <property type="match status" value="1"/>
</dbReference>
<dbReference type="SUPFAM" id="SSF55874">
    <property type="entry name" value="ATPase domain of HSP90 chaperone/DNA topoisomerase II/histidine kinase"/>
    <property type="match status" value="1"/>
</dbReference>
<dbReference type="PROSITE" id="PS50109">
    <property type="entry name" value="HIS_KIN"/>
    <property type="match status" value="1"/>
</dbReference>
<evidence type="ECO:0000256" key="10">
    <source>
        <dbReference type="SAM" id="Phobius"/>
    </source>
</evidence>
<dbReference type="InterPro" id="IPR036890">
    <property type="entry name" value="HATPase_C_sf"/>
</dbReference>
<keyword evidence="5" id="KW-0597">Phosphoprotein</keyword>
<keyword evidence="6" id="KW-0808">Transferase</keyword>
<dbReference type="SUPFAM" id="SSF158472">
    <property type="entry name" value="HAMP domain-like"/>
    <property type="match status" value="1"/>
</dbReference>
<dbReference type="Gene3D" id="6.10.340.10">
    <property type="match status" value="1"/>
</dbReference>
<dbReference type="InterPro" id="IPR003660">
    <property type="entry name" value="HAMP_dom"/>
</dbReference>
<feature type="domain" description="HAMP" evidence="12">
    <location>
        <begin position="173"/>
        <end position="228"/>
    </location>
</feature>
<keyword evidence="7" id="KW-0547">Nucleotide-binding</keyword>
<reference evidence="13 14" key="1">
    <citation type="submission" date="2018-01" db="EMBL/GenBank/DDBJ databases">
        <title>Denitrification phenotypes of diverse strains of Pseudomonas stutzeri.</title>
        <authorList>
            <person name="Milligan D.A."/>
            <person name="Bergaust L."/>
            <person name="Bakken L.R."/>
            <person name="Frostegard A."/>
        </authorList>
    </citation>
    <scope>NUCLEOTIDE SEQUENCE [LARGE SCALE GENOMIC DNA]</scope>
    <source>
        <strain evidence="13 14">CCUG 44592</strain>
    </source>
</reference>
<dbReference type="GO" id="GO:0000155">
    <property type="term" value="F:phosphorelay sensor kinase activity"/>
    <property type="evidence" value="ECO:0007669"/>
    <property type="project" value="InterPro"/>
</dbReference>
<comment type="subcellular location">
    <subcellularLocation>
        <location evidence="2">Cell membrane</location>
        <topology evidence="2">Multi-pass membrane protein</topology>
    </subcellularLocation>
</comment>
<accession>A0A2N8RI78</accession>
<dbReference type="RefSeq" id="WP_102819673.1">
    <property type="nucleotide sequence ID" value="NZ_JAMOHR010000002.1"/>
</dbReference>
<dbReference type="SMART" id="SM00388">
    <property type="entry name" value="HisKA"/>
    <property type="match status" value="1"/>
</dbReference>
<dbReference type="SMART" id="SM00304">
    <property type="entry name" value="HAMP"/>
    <property type="match status" value="1"/>
</dbReference>
<dbReference type="Pfam" id="PF00672">
    <property type="entry name" value="HAMP"/>
    <property type="match status" value="1"/>
</dbReference>
<dbReference type="InterPro" id="IPR038428">
    <property type="entry name" value="HK_sensor_dom_sf"/>
</dbReference>
<dbReference type="CDD" id="cd06225">
    <property type="entry name" value="HAMP"/>
    <property type="match status" value="1"/>
</dbReference>
<evidence type="ECO:0000256" key="5">
    <source>
        <dbReference type="ARBA" id="ARBA00022553"/>
    </source>
</evidence>
<dbReference type="EMBL" id="POUM01000002">
    <property type="protein sequence ID" value="PNF60804.1"/>
    <property type="molecule type" value="Genomic_DNA"/>
</dbReference>
<evidence type="ECO:0000313" key="14">
    <source>
        <dbReference type="Proteomes" id="UP000236003"/>
    </source>
</evidence>
<sequence length="446" mass="50604">MNRRLFWKLCMGVALGSVALFWVIARLSGQAQEQMSFIDAEHQHTLRQYAQQAEALYQLGDAQALQDWLRSLQQQEQTWAAIVEPHLHALAGSELSERFLSEFSLGRDPSWKIHLYFQDNPIMDVPFADGQRRFLIQLPQRMRPGHYWYPARLLLELVLPLVLLVIGCLLLYRHLMQPLNRLEQATRRFSEGDYDARAGVLLGSRRDELAGLAETFDAMAERIGGLIIDQRQRLAEMSHELRTPLARIEMAVSLAEQGADSATLLPRIRQDCSAMRCLVEDSLTLSWLETERPRLRDETLDLIDLLDSILDDARFEFPDRHIDTQLPTEAELVGSCHRALGQAIENIVRNALDHTPPGASVRIQLRTESQAYRLEIIDQGPGVPEEWLERIFLPFERLSEDRAGYGLGLALAQRQVSAIGGRLSARNDEEGGLCMGIWLPREGSAA</sequence>
<evidence type="ECO:0000256" key="6">
    <source>
        <dbReference type="ARBA" id="ARBA00022679"/>
    </source>
</evidence>
<dbReference type="PROSITE" id="PS50885">
    <property type="entry name" value="HAMP"/>
    <property type="match status" value="1"/>
</dbReference>
<evidence type="ECO:0000259" key="12">
    <source>
        <dbReference type="PROSITE" id="PS50885"/>
    </source>
</evidence>
<dbReference type="InterPro" id="IPR003594">
    <property type="entry name" value="HATPase_dom"/>
</dbReference>
<keyword evidence="10" id="KW-0472">Membrane</keyword>
<evidence type="ECO:0000256" key="3">
    <source>
        <dbReference type="ARBA" id="ARBA00012438"/>
    </source>
</evidence>
<feature type="transmembrane region" description="Helical" evidence="10">
    <location>
        <begin position="153"/>
        <end position="172"/>
    </location>
</feature>
<dbReference type="GO" id="GO:0005886">
    <property type="term" value="C:plasma membrane"/>
    <property type="evidence" value="ECO:0007669"/>
    <property type="project" value="UniProtKB-SubCell"/>
</dbReference>
<dbReference type="EC" id="2.7.13.3" evidence="3"/>
<name>A0A2N8RI78_STUST</name>
<comment type="catalytic activity">
    <reaction evidence="1">
        <text>ATP + protein L-histidine = ADP + protein N-phospho-L-histidine.</text>
        <dbReference type="EC" id="2.7.13.3"/>
    </reaction>
</comment>
<dbReference type="PRINTS" id="PR00344">
    <property type="entry name" value="BCTRLSENSOR"/>
</dbReference>
<keyword evidence="9" id="KW-0067">ATP-binding</keyword>
<evidence type="ECO:0000256" key="2">
    <source>
        <dbReference type="ARBA" id="ARBA00004651"/>
    </source>
</evidence>
<dbReference type="GO" id="GO:0005524">
    <property type="term" value="F:ATP binding"/>
    <property type="evidence" value="ECO:0007669"/>
    <property type="project" value="UniProtKB-KW"/>
</dbReference>
<evidence type="ECO:0000256" key="9">
    <source>
        <dbReference type="ARBA" id="ARBA00022840"/>
    </source>
</evidence>
<feature type="domain" description="Histidine kinase" evidence="11">
    <location>
        <begin position="236"/>
        <end position="443"/>
    </location>
</feature>
<dbReference type="PANTHER" id="PTHR44936:SF10">
    <property type="entry name" value="SENSOR PROTEIN RSTB"/>
    <property type="match status" value="1"/>
</dbReference>
<dbReference type="Gene3D" id="3.30.565.10">
    <property type="entry name" value="Histidine kinase-like ATPase, C-terminal domain"/>
    <property type="match status" value="1"/>
</dbReference>